<sequence>MGAGRRVRFHAAVMAVVAVLLALLVTPGTARAQAPVQDLSSQGRAAIDQKHTQLGGDAGLLGPSSDVGATCSGWILPGCIKRYANGQIIWSATTGARAVTRPDFYVGWRDLRDWPSHALRRSAFGFPVSDTFCGLRGGGCGQHFQGGSIYWSPGSGLHAVYGDVIQRWGAHGWEGGLLGYPTSEQTCTDGPADCVQHFQGGSIVWSAETAVAHAIRRGPMWDRWSASQGKRGQVGYPTSAAFCGLRNGGCGQHFEQGSIYGVPGRPAFTVQDYLSPVWKAQGWERGALGYPVSNAFCGLALEGCGQHFEGGSIYRMSNVAPGRIVSGAIRDAWARQGWENGRLGYPMGDAFCGLRGGGCGQHFAQGTIYWSPATGAWFMYGRYTPEAPIWHRWERDRWENGPLGYPVGNPICGLRNGGCGQHFQGGSVYFSLGSGSVRVSGTIRDRWAAQGWENGRLGYPVGEVQLVRGVWVQYFQGGQLRG</sequence>
<proteinExistence type="predicted"/>
<accession>A0A1G7N0A2</accession>
<dbReference type="EMBL" id="FNBT01000005">
    <property type="protein sequence ID" value="SDF67454.1"/>
    <property type="molecule type" value="Genomic_DNA"/>
</dbReference>
<protein>
    <submittedName>
        <fullName evidence="2">LGFP repeat-containing protein</fullName>
    </submittedName>
</protein>
<evidence type="ECO:0000313" key="2">
    <source>
        <dbReference type="EMBL" id="SDF67454.1"/>
    </source>
</evidence>
<dbReference type="Pfam" id="PF08310">
    <property type="entry name" value="LGFP"/>
    <property type="match status" value="6"/>
</dbReference>
<evidence type="ECO:0000313" key="3">
    <source>
        <dbReference type="Proteomes" id="UP000199406"/>
    </source>
</evidence>
<dbReference type="STRING" id="1550231.SAMN05660662_3025"/>
<dbReference type="AlphaFoldDB" id="A0A1G7N0A2"/>
<reference evidence="3" key="1">
    <citation type="submission" date="2016-10" db="EMBL/GenBank/DDBJ databases">
        <authorList>
            <person name="Varghese N."/>
            <person name="Submissions S."/>
        </authorList>
    </citation>
    <scope>NUCLEOTIDE SEQUENCE [LARGE SCALE GENOMIC DNA]</scope>
    <source>
        <strain evidence="3">DSM 44268</strain>
    </source>
</reference>
<name>A0A1G7N0A2_9ACTN</name>
<evidence type="ECO:0000256" key="1">
    <source>
        <dbReference type="SAM" id="SignalP"/>
    </source>
</evidence>
<organism evidence="2 3">
    <name type="scientific">Blastococcus aurantiacus</name>
    <dbReference type="NCBI Taxonomy" id="1550231"/>
    <lineage>
        <taxon>Bacteria</taxon>
        <taxon>Bacillati</taxon>
        <taxon>Actinomycetota</taxon>
        <taxon>Actinomycetes</taxon>
        <taxon>Geodermatophilales</taxon>
        <taxon>Geodermatophilaceae</taxon>
        <taxon>Blastococcus</taxon>
    </lineage>
</organism>
<dbReference type="RefSeq" id="WP_176946388.1">
    <property type="nucleotide sequence ID" value="NZ_FNBT01000005.1"/>
</dbReference>
<feature type="signal peptide" evidence="1">
    <location>
        <begin position="1"/>
        <end position="32"/>
    </location>
</feature>
<gene>
    <name evidence="2" type="ORF">SAMN05660662_3025</name>
</gene>
<feature type="chain" id="PRO_5011597370" evidence="1">
    <location>
        <begin position="33"/>
        <end position="482"/>
    </location>
</feature>
<dbReference type="Proteomes" id="UP000199406">
    <property type="component" value="Unassembled WGS sequence"/>
</dbReference>
<dbReference type="InterPro" id="IPR013207">
    <property type="entry name" value="LGFP"/>
</dbReference>
<keyword evidence="1" id="KW-0732">Signal</keyword>
<keyword evidence="3" id="KW-1185">Reference proteome</keyword>